<dbReference type="AlphaFoldDB" id="A0A2P8Q2N7"/>
<keyword evidence="3" id="KW-1185">Reference proteome</keyword>
<dbReference type="OrthoDB" id="5190748at2"/>
<dbReference type="PANTHER" id="PTHR42305">
    <property type="entry name" value="MEMBRANE PROTEIN RV1733C-RELATED"/>
    <property type="match status" value="1"/>
</dbReference>
<sequence>MRTREQRASEKRARVIGRRWRHNPLCRRTDVVEAWTALVVSVVLWAGAPLAGLAAGWWAYDGARSTAAEQRAERHRVLAVIVGGSHASAPTGEGDRRPVKRVSVRWTEPGERARTAETRVPAGAGVGDPTYIWLDRHDRIVPAPTSGTVVWQHALAVGACAAGVAAAGVLALHALIRRVAARRRLAEWEREWARTGPEWARDRT</sequence>
<dbReference type="RefSeq" id="WP_107019131.1">
    <property type="nucleotide sequence ID" value="NZ_KZ679047.1"/>
</dbReference>
<protein>
    <recommendedName>
        <fullName evidence="4">Integral membrane protein</fullName>
    </recommendedName>
</protein>
<evidence type="ECO:0000256" key="1">
    <source>
        <dbReference type="SAM" id="Phobius"/>
    </source>
</evidence>
<proteinExistence type="predicted"/>
<keyword evidence="1" id="KW-0812">Transmembrane</keyword>
<reference evidence="2 3" key="1">
    <citation type="submission" date="2018-03" db="EMBL/GenBank/DDBJ databases">
        <title>Streptomyces dioscori sp. nov., a novel endophytic actinobacterium isolated from bulbil of Dioscorea bulbifera L.</title>
        <authorList>
            <person name="Zhikuan W."/>
        </authorList>
    </citation>
    <scope>NUCLEOTIDE SEQUENCE [LARGE SCALE GENOMIC DNA]</scope>
    <source>
        <strain evidence="2 3">A217</strain>
    </source>
</reference>
<dbReference type="InterPro" id="IPR039708">
    <property type="entry name" value="MT1774/Rv1733c-like"/>
</dbReference>
<dbReference type="EMBL" id="PYBJ01000018">
    <property type="protein sequence ID" value="PSM40510.1"/>
    <property type="molecule type" value="Genomic_DNA"/>
</dbReference>
<feature type="transmembrane region" description="Helical" evidence="1">
    <location>
        <begin position="37"/>
        <end position="60"/>
    </location>
</feature>
<dbReference type="Proteomes" id="UP000240429">
    <property type="component" value="Unassembled WGS sequence"/>
</dbReference>
<organism evidence="2 3">
    <name type="scientific">Streptomyces dioscori</name>
    <dbReference type="NCBI Taxonomy" id="2109333"/>
    <lineage>
        <taxon>Bacteria</taxon>
        <taxon>Bacillati</taxon>
        <taxon>Actinomycetota</taxon>
        <taxon>Actinomycetes</taxon>
        <taxon>Kitasatosporales</taxon>
        <taxon>Streptomycetaceae</taxon>
        <taxon>Streptomyces</taxon>
        <taxon>Streptomyces aurantiacus group</taxon>
    </lineage>
</organism>
<comment type="caution">
    <text evidence="2">The sequence shown here is derived from an EMBL/GenBank/DDBJ whole genome shotgun (WGS) entry which is preliminary data.</text>
</comment>
<dbReference type="PANTHER" id="PTHR42305:SF1">
    <property type="entry name" value="MEMBRANE PROTEIN RV1733C-RELATED"/>
    <property type="match status" value="1"/>
</dbReference>
<gene>
    <name evidence="2" type="ORF">C6Y14_25395</name>
</gene>
<evidence type="ECO:0000313" key="2">
    <source>
        <dbReference type="EMBL" id="PSM40510.1"/>
    </source>
</evidence>
<keyword evidence="1" id="KW-0472">Membrane</keyword>
<keyword evidence="1" id="KW-1133">Transmembrane helix</keyword>
<name>A0A2P8Q2N7_9ACTN</name>
<evidence type="ECO:0000313" key="3">
    <source>
        <dbReference type="Proteomes" id="UP000240429"/>
    </source>
</evidence>
<feature type="transmembrane region" description="Helical" evidence="1">
    <location>
        <begin position="154"/>
        <end position="176"/>
    </location>
</feature>
<accession>A0A2P8Q2N7</accession>
<evidence type="ECO:0008006" key="4">
    <source>
        <dbReference type="Google" id="ProtNLM"/>
    </source>
</evidence>